<evidence type="ECO:0000259" key="1">
    <source>
        <dbReference type="PROSITE" id="PS50878"/>
    </source>
</evidence>
<dbReference type="PANTHER" id="PTHR34047:SF2">
    <property type="entry name" value="NUCLEAR INTRON MATURASE 1, MITOCHONDRIAL"/>
    <property type="match status" value="1"/>
</dbReference>
<proteinExistence type="predicted"/>
<dbReference type="InterPro" id="IPR013597">
    <property type="entry name" value="Mat_intron_G2"/>
</dbReference>
<dbReference type="CDD" id="cd00085">
    <property type="entry name" value="HNHc"/>
    <property type="match status" value="1"/>
</dbReference>
<dbReference type="InterPro" id="IPR000477">
    <property type="entry name" value="RT_dom"/>
</dbReference>
<dbReference type="Pfam" id="PF01844">
    <property type="entry name" value="HNH"/>
    <property type="match status" value="1"/>
</dbReference>
<evidence type="ECO:0000313" key="2">
    <source>
        <dbReference type="EMBL" id="GET44518.1"/>
    </source>
</evidence>
<dbReference type="PANTHER" id="PTHR34047">
    <property type="entry name" value="NUCLEAR INTRON MATURASE 1, MITOCHONDRIAL-RELATED"/>
    <property type="match status" value="1"/>
</dbReference>
<dbReference type="InterPro" id="IPR051083">
    <property type="entry name" value="GrpII_Intron_Splice-Mob/Def"/>
</dbReference>
<dbReference type="Pfam" id="PF08388">
    <property type="entry name" value="GIIM"/>
    <property type="match status" value="1"/>
</dbReference>
<keyword evidence="2" id="KW-0548">Nucleotidyltransferase</keyword>
<reference evidence="2" key="1">
    <citation type="submission" date="2019-10" db="EMBL/GenBank/DDBJ databases">
        <title>Draft genome sequece of Microseira wollei NIES-4236.</title>
        <authorList>
            <person name="Yamaguchi H."/>
            <person name="Suzuki S."/>
            <person name="Kawachi M."/>
        </authorList>
    </citation>
    <scope>NUCLEOTIDE SEQUENCE</scope>
    <source>
        <strain evidence="2">NIES-4236</strain>
    </source>
</reference>
<name>A0AAV3XRR9_9CYAN</name>
<gene>
    <name evidence="2" type="ORF">MiSe_93480</name>
</gene>
<keyword evidence="2" id="KW-0695">RNA-directed DNA polymerase</keyword>
<organism evidence="2 3">
    <name type="scientific">Microseira wollei NIES-4236</name>
    <dbReference type="NCBI Taxonomy" id="2530354"/>
    <lineage>
        <taxon>Bacteria</taxon>
        <taxon>Bacillati</taxon>
        <taxon>Cyanobacteriota</taxon>
        <taxon>Cyanophyceae</taxon>
        <taxon>Oscillatoriophycideae</taxon>
        <taxon>Aerosakkonematales</taxon>
        <taxon>Aerosakkonemataceae</taxon>
        <taxon>Microseira</taxon>
    </lineage>
</organism>
<dbReference type="GO" id="GO:0003676">
    <property type="term" value="F:nucleic acid binding"/>
    <property type="evidence" value="ECO:0007669"/>
    <property type="project" value="InterPro"/>
</dbReference>
<dbReference type="InterPro" id="IPR002711">
    <property type="entry name" value="HNH"/>
</dbReference>
<accession>A0AAV3XRR9</accession>
<evidence type="ECO:0000313" key="3">
    <source>
        <dbReference type="Proteomes" id="UP001050975"/>
    </source>
</evidence>
<keyword evidence="2" id="KW-0808">Transferase</keyword>
<dbReference type="SMART" id="SM00507">
    <property type="entry name" value="HNHc"/>
    <property type="match status" value="1"/>
</dbReference>
<dbReference type="AlphaFoldDB" id="A0AAV3XRR9"/>
<dbReference type="CDD" id="cd01651">
    <property type="entry name" value="RT_G2_intron"/>
    <property type="match status" value="1"/>
</dbReference>
<dbReference type="PROSITE" id="PS50878">
    <property type="entry name" value="RT_POL"/>
    <property type="match status" value="1"/>
</dbReference>
<dbReference type="Proteomes" id="UP001050975">
    <property type="component" value="Unassembled WGS sequence"/>
</dbReference>
<protein>
    <submittedName>
        <fullName evidence="2">RNA-directed DNA polymerase</fullName>
    </submittedName>
</protein>
<dbReference type="GO" id="GO:0004519">
    <property type="term" value="F:endonuclease activity"/>
    <property type="evidence" value="ECO:0007669"/>
    <property type="project" value="InterPro"/>
</dbReference>
<dbReference type="Gene3D" id="1.10.30.50">
    <property type="match status" value="1"/>
</dbReference>
<dbReference type="GO" id="GO:0008270">
    <property type="term" value="F:zinc ion binding"/>
    <property type="evidence" value="ECO:0007669"/>
    <property type="project" value="InterPro"/>
</dbReference>
<dbReference type="SUPFAM" id="SSF56672">
    <property type="entry name" value="DNA/RNA polymerases"/>
    <property type="match status" value="1"/>
</dbReference>
<dbReference type="InterPro" id="IPR043502">
    <property type="entry name" value="DNA/RNA_pol_sf"/>
</dbReference>
<feature type="domain" description="Reverse transcriptase" evidence="1">
    <location>
        <begin position="1"/>
        <end position="118"/>
    </location>
</feature>
<dbReference type="Pfam" id="PF00078">
    <property type="entry name" value="RVT_1"/>
    <property type="match status" value="1"/>
</dbReference>
<keyword evidence="3" id="KW-1185">Reference proteome</keyword>
<dbReference type="InterPro" id="IPR003615">
    <property type="entry name" value="HNH_nuc"/>
</dbReference>
<comment type="caution">
    <text evidence="2">The sequence shown here is derived from an EMBL/GenBank/DDBJ whole genome shotgun (WGS) entry which is preliminary data.</text>
</comment>
<dbReference type="EMBL" id="BLAY01000389">
    <property type="protein sequence ID" value="GET44518.1"/>
    <property type="molecule type" value="Genomic_DNA"/>
</dbReference>
<sequence length="355" mass="41846">MQGALFQRTDIGTPQGAICSPLLANIYLHQLDMYWWNKYGSLDRKQKEKRRTQRLGNCALIRYADDWLLLTNGGKAEALRLREEFQTFLKEELKLELNMEKARVTHVNNGFDFLGFHVRRYVSGHDKPKLLVTPTQEAKKRLKTKIKEMTNRKRFKDSPLLKITALNAVLRGWIGYYCHSNAQKTAKDLDFWVNERLFLWLQKRHRLPPRRIMKMYKMRQVHKTGQRDNWGIRNGEDYLYLYRMSDKPITKYRSRCLPNPYLKGEESTILITPEVPIPDKVWLGNALNDEWRELKQEIKAKRSAKCAICSSTDGLDLHHIKPRRTGGTDDKENLQLLCRHCHAQTPSFGDHRRLQ</sequence>
<dbReference type="GO" id="GO:0003964">
    <property type="term" value="F:RNA-directed DNA polymerase activity"/>
    <property type="evidence" value="ECO:0007669"/>
    <property type="project" value="UniProtKB-KW"/>
</dbReference>